<evidence type="ECO:0000313" key="2">
    <source>
        <dbReference type="Proteomes" id="UP000050783"/>
    </source>
</evidence>
<evidence type="ECO:0008006" key="3">
    <source>
        <dbReference type="Google" id="ProtNLM"/>
    </source>
</evidence>
<gene>
    <name evidence="1" type="ORF">RUA4292_03728</name>
</gene>
<accession>A0A0N7LR12</accession>
<protein>
    <recommendedName>
        <fullName evidence="3">Antibiotic biosynthesis monooxygenase</fullName>
    </recommendedName>
</protein>
<dbReference type="Gene3D" id="3.30.70.100">
    <property type="match status" value="1"/>
</dbReference>
<proteinExistence type="predicted"/>
<dbReference type="OrthoDB" id="7708173at2"/>
<dbReference type="EMBL" id="CYPU01000070">
    <property type="protein sequence ID" value="CUH49532.1"/>
    <property type="molecule type" value="Genomic_DNA"/>
</dbReference>
<dbReference type="InterPro" id="IPR011008">
    <property type="entry name" value="Dimeric_a/b-barrel"/>
</dbReference>
<evidence type="ECO:0000313" key="1">
    <source>
        <dbReference type="EMBL" id="CUH49532.1"/>
    </source>
</evidence>
<reference evidence="1 2" key="1">
    <citation type="submission" date="2015-09" db="EMBL/GenBank/DDBJ databases">
        <authorList>
            <consortium name="Swine Surveillance"/>
        </authorList>
    </citation>
    <scope>NUCLEOTIDE SEQUENCE [LARGE SCALE GENOMIC DNA]</scope>
    <source>
        <strain evidence="1 2">CECT 4292</strain>
    </source>
</reference>
<dbReference type="RefSeq" id="WP_058278938.1">
    <property type="nucleotide sequence ID" value="NZ_CANMAM010000006.1"/>
</dbReference>
<dbReference type="SUPFAM" id="SSF54909">
    <property type="entry name" value="Dimeric alpha+beta barrel"/>
    <property type="match status" value="1"/>
</dbReference>
<dbReference type="AlphaFoldDB" id="A0A0N7LR12"/>
<name>A0A0N7LR12_9RHOB</name>
<dbReference type="GeneID" id="55494869"/>
<sequence length="101" mass="11226">MRGITITYSFDGNEAEWQATIRTFIEAINADPEAAGKFTYQVAVADDGKSRVHWGRWDSAETLAHVQSQPYFQAFAPKVKQFAGETLTTTGHDITLKSSGW</sequence>
<dbReference type="Proteomes" id="UP000050783">
    <property type="component" value="Unassembled WGS sequence"/>
</dbReference>
<organism evidence="1 2">
    <name type="scientific">Ruegeria atlantica</name>
    <dbReference type="NCBI Taxonomy" id="81569"/>
    <lineage>
        <taxon>Bacteria</taxon>
        <taxon>Pseudomonadati</taxon>
        <taxon>Pseudomonadota</taxon>
        <taxon>Alphaproteobacteria</taxon>
        <taxon>Rhodobacterales</taxon>
        <taxon>Roseobacteraceae</taxon>
        <taxon>Ruegeria</taxon>
    </lineage>
</organism>